<dbReference type="Proteomes" id="UP001222932">
    <property type="component" value="Unassembled WGS sequence"/>
</dbReference>
<accession>A0AAD3TXP1</accession>
<dbReference type="AlphaFoldDB" id="A0AAD3TXP1"/>
<evidence type="ECO:0000313" key="7">
    <source>
        <dbReference type="EMBL" id="GMK58399.1"/>
    </source>
</evidence>
<dbReference type="EMBL" id="BTCM01000005">
    <property type="protein sequence ID" value="GMK58399.1"/>
    <property type="molecule type" value="Genomic_DNA"/>
</dbReference>
<proteinExistence type="predicted"/>
<gene>
    <name evidence="7" type="ORF">CspeluHIS016_0504310</name>
</gene>
<dbReference type="GO" id="GO:0046982">
    <property type="term" value="F:protein heterodimerization activity"/>
    <property type="evidence" value="ECO:0007669"/>
    <property type="project" value="InterPro"/>
</dbReference>
<keyword evidence="3" id="KW-0804">Transcription</keyword>
<dbReference type="CDD" id="cd00076">
    <property type="entry name" value="HFD_SF"/>
    <property type="match status" value="1"/>
</dbReference>
<dbReference type="InterPro" id="IPR006565">
    <property type="entry name" value="BTP"/>
</dbReference>
<organism evidence="7 8">
    <name type="scientific">Cutaneotrichosporon spelunceum</name>
    <dbReference type="NCBI Taxonomy" id="1672016"/>
    <lineage>
        <taxon>Eukaryota</taxon>
        <taxon>Fungi</taxon>
        <taxon>Dikarya</taxon>
        <taxon>Basidiomycota</taxon>
        <taxon>Agaricomycotina</taxon>
        <taxon>Tremellomycetes</taxon>
        <taxon>Trichosporonales</taxon>
        <taxon>Trichosporonaceae</taxon>
        <taxon>Cutaneotrichosporon</taxon>
    </lineage>
</organism>
<dbReference type="InterPro" id="IPR037818">
    <property type="entry name" value="TAF8"/>
</dbReference>
<evidence type="ECO:0000313" key="8">
    <source>
        <dbReference type="Proteomes" id="UP001222932"/>
    </source>
</evidence>
<dbReference type="GO" id="GO:0006367">
    <property type="term" value="P:transcription initiation at RNA polymerase II promoter"/>
    <property type="evidence" value="ECO:0007669"/>
    <property type="project" value="TreeGrafter"/>
</dbReference>
<evidence type="ECO:0000256" key="4">
    <source>
        <dbReference type="ARBA" id="ARBA00023242"/>
    </source>
</evidence>
<keyword evidence="8" id="KW-1185">Reference proteome</keyword>
<evidence type="ECO:0000256" key="5">
    <source>
        <dbReference type="SAM" id="MobiDB-lite"/>
    </source>
</evidence>
<evidence type="ECO:0000256" key="3">
    <source>
        <dbReference type="ARBA" id="ARBA00023163"/>
    </source>
</evidence>
<dbReference type="PANTHER" id="PTHR46469:SF1">
    <property type="entry name" value="TRANSCRIPTION INITIATION FACTOR TFIID SUBUNIT 8"/>
    <property type="match status" value="1"/>
</dbReference>
<evidence type="ECO:0000256" key="2">
    <source>
        <dbReference type="ARBA" id="ARBA00023015"/>
    </source>
</evidence>
<evidence type="ECO:0000256" key="1">
    <source>
        <dbReference type="ARBA" id="ARBA00004123"/>
    </source>
</evidence>
<reference evidence="7" key="2">
    <citation type="submission" date="2023-06" db="EMBL/GenBank/DDBJ databases">
        <authorList>
            <person name="Kobayashi Y."/>
            <person name="Kayamori A."/>
            <person name="Aoki K."/>
            <person name="Shiwa Y."/>
            <person name="Fujita N."/>
            <person name="Sugita T."/>
            <person name="Iwasaki W."/>
            <person name="Tanaka N."/>
            <person name="Takashima M."/>
        </authorList>
    </citation>
    <scope>NUCLEOTIDE SEQUENCE</scope>
    <source>
        <strain evidence="7">HIS016</strain>
    </source>
</reference>
<comment type="subcellular location">
    <subcellularLocation>
        <location evidence="1">Nucleus</location>
    </subcellularLocation>
</comment>
<dbReference type="Gene3D" id="1.10.20.10">
    <property type="entry name" value="Histone, subunit A"/>
    <property type="match status" value="1"/>
</dbReference>
<reference evidence="7" key="1">
    <citation type="journal article" date="2023" name="BMC Genomics">
        <title>Chromosome-level genome assemblies of Cutaneotrichosporon spp. (Trichosporonales, Basidiomycota) reveal imbalanced evolution between nucleotide sequences and chromosome synteny.</title>
        <authorList>
            <person name="Kobayashi Y."/>
            <person name="Kayamori A."/>
            <person name="Aoki K."/>
            <person name="Shiwa Y."/>
            <person name="Matsutani M."/>
            <person name="Fujita N."/>
            <person name="Sugita T."/>
            <person name="Iwasaki W."/>
            <person name="Tanaka N."/>
            <person name="Takashima M."/>
        </authorList>
    </citation>
    <scope>NUCLEOTIDE SEQUENCE</scope>
    <source>
        <strain evidence="7">HIS016</strain>
    </source>
</reference>
<feature type="domain" description="Bromodomain associated" evidence="6">
    <location>
        <begin position="18"/>
        <end position="79"/>
    </location>
</feature>
<dbReference type="PANTHER" id="PTHR46469">
    <property type="entry name" value="TRANSCRIPTION INITIATION FACTOR TFIID SUBUNIT 8"/>
    <property type="match status" value="1"/>
</dbReference>
<dbReference type="SUPFAM" id="SSF47113">
    <property type="entry name" value="Histone-fold"/>
    <property type="match status" value="1"/>
</dbReference>
<keyword evidence="2" id="KW-0805">Transcription regulation</keyword>
<feature type="region of interest" description="Disordered" evidence="5">
    <location>
        <begin position="144"/>
        <end position="165"/>
    </location>
</feature>
<comment type="caution">
    <text evidence="7">The sequence shown here is derived from an EMBL/GenBank/DDBJ whole genome shotgun (WGS) entry which is preliminary data.</text>
</comment>
<dbReference type="Pfam" id="PF07524">
    <property type="entry name" value="Bromo_TP"/>
    <property type="match status" value="1"/>
</dbReference>
<protein>
    <recommendedName>
        <fullName evidence="6">Bromodomain associated domain-containing protein</fullName>
    </recommendedName>
</protein>
<dbReference type="InterPro" id="IPR009072">
    <property type="entry name" value="Histone-fold"/>
</dbReference>
<dbReference type="GO" id="GO:0005669">
    <property type="term" value="C:transcription factor TFIID complex"/>
    <property type="evidence" value="ECO:0007669"/>
    <property type="project" value="InterPro"/>
</dbReference>
<keyword evidence="4" id="KW-0539">Nucleus</keyword>
<name>A0AAD3TXP1_9TREE</name>
<sequence>MSRSRDVPHNHLAPGVTRAYLTRLVGHAAQKAGFDGAEVGALAEMERLLEHHIQRVFEEACDYAEHSGRAVPNGRDLYVAQSMSGWDVASLKRAAKRKRNPIALATRAESPEPFQPETLATLPDGEDVKPTLHPAPEYAWDGAPGLPEPWTYKPDLPPPPGLPPSKVTTGVLDFIKLTATERGDIPPELGLVDYRRADGREVRRKWGVKGVGASS</sequence>
<evidence type="ECO:0000259" key="6">
    <source>
        <dbReference type="Pfam" id="PF07524"/>
    </source>
</evidence>